<proteinExistence type="predicted"/>
<evidence type="ECO:0000256" key="3">
    <source>
        <dbReference type="ARBA" id="ARBA00023163"/>
    </source>
</evidence>
<dbReference type="AlphaFoldDB" id="A0A1G8S161"/>
<dbReference type="InterPro" id="IPR041522">
    <property type="entry name" value="CdaR_GGDEF"/>
</dbReference>
<dbReference type="Proteomes" id="UP000182836">
    <property type="component" value="Unassembled WGS sequence"/>
</dbReference>
<evidence type="ECO:0000313" key="5">
    <source>
        <dbReference type="EMBL" id="SDJ22882.1"/>
    </source>
</evidence>
<dbReference type="SUPFAM" id="SSF46689">
    <property type="entry name" value="Homeodomain-like"/>
    <property type="match status" value="2"/>
</dbReference>
<keyword evidence="3" id="KW-0804">Transcription</keyword>
<dbReference type="PANTHER" id="PTHR43280:SF28">
    <property type="entry name" value="HTH-TYPE TRANSCRIPTIONAL ACTIVATOR RHAS"/>
    <property type="match status" value="1"/>
</dbReference>
<dbReference type="InterPro" id="IPR018062">
    <property type="entry name" value="HTH_AraC-typ_CS"/>
</dbReference>
<dbReference type="Pfam" id="PF12833">
    <property type="entry name" value="HTH_18"/>
    <property type="match status" value="1"/>
</dbReference>
<dbReference type="Gene3D" id="1.10.10.60">
    <property type="entry name" value="Homeodomain-like"/>
    <property type="match status" value="2"/>
</dbReference>
<dbReference type="GO" id="GO:0043565">
    <property type="term" value="F:sequence-specific DNA binding"/>
    <property type="evidence" value="ECO:0007669"/>
    <property type="project" value="InterPro"/>
</dbReference>
<dbReference type="GeneID" id="42308981"/>
<dbReference type="PROSITE" id="PS00041">
    <property type="entry name" value="HTH_ARAC_FAMILY_1"/>
    <property type="match status" value="1"/>
</dbReference>
<dbReference type="OrthoDB" id="342399at2"/>
<protein>
    <submittedName>
        <fullName evidence="5">Helix-turn-helix domain-containing protein</fullName>
    </submittedName>
</protein>
<reference evidence="5 6" key="1">
    <citation type="submission" date="2016-10" db="EMBL/GenBank/DDBJ databases">
        <authorList>
            <person name="de Groot N.N."/>
        </authorList>
    </citation>
    <scope>NUCLEOTIDE SEQUENCE [LARGE SCALE GENOMIC DNA]</scope>
    <source>
        <strain evidence="5 6">DSM 2895</strain>
    </source>
</reference>
<dbReference type="InterPro" id="IPR020449">
    <property type="entry name" value="Tscrpt_reg_AraC-type_HTH"/>
</dbReference>
<feature type="domain" description="HTH araC/xylS-type" evidence="4">
    <location>
        <begin position="312"/>
        <end position="410"/>
    </location>
</feature>
<keyword evidence="1" id="KW-0805">Transcription regulation</keyword>
<evidence type="ECO:0000256" key="2">
    <source>
        <dbReference type="ARBA" id="ARBA00023125"/>
    </source>
</evidence>
<sequence length="416" mass="49524">MYSIQLVMKDEHEKKKLKTWIQEEYPFQCVFIEREEPNRPPDILIIEIGGLFDWVRIHRIRKRNKECRIFPLIPPEWLHTSPLAIELKLQSMLVHPIKRNLFMRNIKRAIESLSSKGDGTFNYKDIYEQIQIEGGDGREDGPFREAFLRRLLRGEISTEQEIIQTRPFLPGEAVPNIVCFIQGFVRFPEREVNEGWEAPAIIQKYFTEQFSVFVPHLFFLPYRKHMVMLFRVPSPCASLRYWKEGHESMLRVIEKLEEKYGIYLYIGVGSVYREPLLLHHSYREGRKARRTPPYERLSLRYYEELTKDEQLQKCIDYIGEHYTEDLSATQVAAQINLSAPYFSRLFKKETGRSFVYYVTFVRMQRAVWLLRHTNQTIEQIAEELGFNTPNYFSCIFKKYAGLAPSEYRATKEIIFM</sequence>
<dbReference type="InterPro" id="IPR009057">
    <property type="entry name" value="Homeodomain-like_sf"/>
</dbReference>
<evidence type="ECO:0000259" key="4">
    <source>
        <dbReference type="PROSITE" id="PS01124"/>
    </source>
</evidence>
<dbReference type="InterPro" id="IPR018060">
    <property type="entry name" value="HTH_AraC"/>
</dbReference>
<organism evidence="5 6">
    <name type="scientific">Aneurinibacillus migulanus</name>
    <name type="common">Bacillus migulanus</name>
    <dbReference type="NCBI Taxonomy" id="47500"/>
    <lineage>
        <taxon>Bacteria</taxon>
        <taxon>Bacillati</taxon>
        <taxon>Bacillota</taxon>
        <taxon>Bacilli</taxon>
        <taxon>Bacillales</taxon>
        <taxon>Paenibacillaceae</taxon>
        <taxon>Aneurinibacillus group</taxon>
        <taxon>Aneurinibacillus</taxon>
    </lineage>
</organism>
<dbReference type="RefSeq" id="WP_052811782.1">
    <property type="nucleotide sequence ID" value="NZ_BJOA01000062.1"/>
</dbReference>
<name>A0A1G8S161_ANEMI</name>
<evidence type="ECO:0000256" key="1">
    <source>
        <dbReference type="ARBA" id="ARBA00023015"/>
    </source>
</evidence>
<accession>A0A1G8S161</accession>
<dbReference type="PROSITE" id="PS01124">
    <property type="entry name" value="HTH_ARAC_FAMILY_2"/>
    <property type="match status" value="1"/>
</dbReference>
<gene>
    <name evidence="5" type="ORF">SAMN04487909_11418</name>
</gene>
<keyword evidence="2" id="KW-0238">DNA-binding</keyword>
<dbReference type="PANTHER" id="PTHR43280">
    <property type="entry name" value="ARAC-FAMILY TRANSCRIPTIONAL REGULATOR"/>
    <property type="match status" value="1"/>
</dbReference>
<dbReference type="PRINTS" id="PR00032">
    <property type="entry name" value="HTHARAC"/>
</dbReference>
<dbReference type="SMART" id="SM00342">
    <property type="entry name" value="HTH_ARAC"/>
    <property type="match status" value="1"/>
</dbReference>
<dbReference type="GO" id="GO:0003700">
    <property type="term" value="F:DNA-binding transcription factor activity"/>
    <property type="evidence" value="ECO:0007669"/>
    <property type="project" value="InterPro"/>
</dbReference>
<dbReference type="Pfam" id="PF17853">
    <property type="entry name" value="GGDEF_2"/>
    <property type="match status" value="1"/>
</dbReference>
<dbReference type="EMBL" id="FNED01000014">
    <property type="protein sequence ID" value="SDJ22882.1"/>
    <property type="molecule type" value="Genomic_DNA"/>
</dbReference>
<evidence type="ECO:0000313" key="6">
    <source>
        <dbReference type="Proteomes" id="UP000182836"/>
    </source>
</evidence>